<geneLocation type="plasmid" evidence="12">
    <name>pSJ25</name>
</geneLocation>
<keyword evidence="4" id="KW-0808">Transferase</keyword>
<evidence type="ECO:0000256" key="1">
    <source>
        <dbReference type="ARBA" id="ARBA00010923"/>
    </source>
</evidence>
<feature type="domain" description="DNA methylase adenine-specific" evidence="11">
    <location>
        <begin position="126"/>
        <end position="409"/>
    </location>
</feature>
<dbReference type="GO" id="GO:0003677">
    <property type="term" value="F:DNA binding"/>
    <property type="evidence" value="ECO:0007669"/>
    <property type="project" value="UniProtKB-KW"/>
</dbReference>
<dbReference type="Pfam" id="PF02384">
    <property type="entry name" value="N6_Mtase"/>
    <property type="match status" value="1"/>
</dbReference>
<keyword evidence="5" id="KW-0949">S-adenosyl-L-methionine</keyword>
<dbReference type="EMBL" id="AMPQ01000020">
    <property type="protein sequence ID" value="EKE30891.1"/>
    <property type="molecule type" value="Genomic_DNA"/>
</dbReference>
<dbReference type="eggNOG" id="COG0286">
    <property type="taxonomic scope" value="Bacteria"/>
</dbReference>
<dbReference type="PATRIC" id="fig|1230341.3.peg.2281"/>
<organism evidence="13 14">
    <name type="scientific">Salimicrobium jeotgali</name>
    <dbReference type="NCBI Taxonomy" id="1230341"/>
    <lineage>
        <taxon>Bacteria</taxon>
        <taxon>Bacillati</taxon>
        <taxon>Bacillota</taxon>
        <taxon>Bacilli</taxon>
        <taxon>Bacillales</taxon>
        <taxon>Bacillaceae</taxon>
        <taxon>Salimicrobium</taxon>
    </lineage>
</organism>
<dbReference type="GO" id="GO:0032259">
    <property type="term" value="P:methylation"/>
    <property type="evidence" value="ECO:0007669"/>
    <property type="project" value="UniProtKB-KW"/>
</dbReference>
<dbReference type="InterPro" id="IPR029063">
    <property type="entry name" value="SAM-dependent_MTases_sf"/>
</dbReference>
<dbReference type="InterPro" id="IPR051537">
    <property type="entry name" value="DNA_Adenine_Mtase"/>
</dbReference>
<protein>
    <recommendedName>
        <fullName evidence="2">site-specific DNA-methyltransferase (adenine-specific)</fullName>
        <ecNumber evidence="2">2.1.1.72</ecNumber>
    </recommendedName>
</protein>
<dbReference type="Proteomes" id="UP000092654">
    <property type="component" value="Plasmid pSJ25"/>
</dbReference>
<evidence type="ECO:0000313" key="13">
    <source>
        <dbReference type="EMBL" id="EKE30891.1"/>
    </source>
</evidence>
<dbReference type="eggNOG" id="COG0732">
    <property type="taxonomic scope" value="Bacteria"/>
</dbReference>
<dbReference type="OrthoDB" id="9814572at2"/>
<dbReference type="REBASE" id="57000">
    <property type="entry name" value="M1.SspMJ3ORF11140P"/>
</dbReference>
<keyword evidence="7" id="KW-0238">DNA-binding</keyword>
<reference evidence="13 14" key="1">
    <citation type="journal article" date="2012" name="J. Bacteriol.">
        <title>Draft Genome Sequence of Salimicrobium sp. Strain MJ3, Isolated from Myulchi-Jeot, Korean Fermented Seafood.</title>
        <authorList>
            <person name="Lee S.H."/>
            <person name="Jung J.Y."/>
            <person name="Jeon C.O."/>
        </authorList>
    </citation>
    <scope>NUCLEOTIDE SEQUENCE [LARGE SCALE GENOMIC DNA]</scope>
    <source>
        <strain evidence="13 14">MJ3</strain>
    </source>
</reference>
<dbReference type="PANTHER" id="PTHR42933">
    <property type="entry name" value="SLR6095 PROTEIN"/>
    <property type="match status" value="1"/>
</dbReference>
<name>K2FIG8_9BACI</name>
<dbReference type="SUPFAM" id="SSF53335">
    <property type="entry name" value="S-adenosyl-L-methionine-dependent methyltransferases"/>
    <property type="match status" value="1"/>
</dbReference>
<evidence type="ECO:0000259" key="10">
    <source>
        <dbReference type="Pfam" id="PF01420"/>
    </source>
</evidence>
<proteinExistence type="inferred from homology"/>
<dbReference type="REBASE" id="145034">
    <property type="entry name" value="M1.SjeMJ3ORF14020P"/>
</dbReference>
<dbReference type="RefSeq" id="WP_008591562.1">
    <property type="nucleotide sequence ID" value="NZ_AMPQ01000020.1"/>
</dbReference>
<keyword evidence="12" id="KW-0614">Plasmid</keyword>
<evidence type="ECO:0000256" key="5">
    <source>
        <dbReference type="ARBA" id="ARBA00022691"/>
    </source>
</evidence>
<feature type="domain" description="Type I restriction modification DNA specificity" evidence="10">
    <location>
        <begin position="433"/>
        <end position="590"/>
    </location>
</feature>
<dbReference type="AlphaFoldDB" id="K2FIG8"/>
<dbReference type="InterPro" id="IPR003356">
    <property type="entry name" value="DNA_methylase_A-5"/>
</dbReference>
<dbReference type="Proteomes" id="UP000011746">
    <property type="component" value="Unassembled WGS sequence"/>
</dbReference>
<evidence type="ECO:0000313" key="12">
    <source>
        <dbReference type="EMBL" id="AKN01838.1"/>
    </source>
</evidence>
<keyword evidence="9" id="KW-0175">Coiled coil</keyword>
<gene>
    <name evidence="12" type="ORF">AAV35_014030</name>
    <name evidence="13" type="ORF">MJ3_11140</name>
</gene>
<dbReference type="Pfam" id="PF01420">
    <property type="entry name" value="Methylase_S"/>
    <property type="match status" value="1"/>
</dbReference>
<reference evidence="12 15" key="2">
    <citation type="submission" date="2015-06" db="EMBL/GenBank/DDBJ databases">
        <title>Salimicrobium jeotgali MJ3, isolated from Myulchi jeot, a traditional Korean fermented seafood.</title>
        <authorList>
            <person name="Kim K.H."/>
            <person name="Jeon C.O."/>
            <person name="Jin H.M."/>
        </authorList>
    </citation>
    <scope>NUCLEOTIDE SEQUENCE [LARGE SCALE GENOMIC DNA]</scope>
    <source>
        <strain evidence="12 15">MJ3</strain>
        <plasmid evidence="15">psj25</plasmid>
        <plasmid evidence="12">pSJ25</plasmid>
    </source>
</reference>
<evidence type="ECO:0000313" key="14">
    <source>
        <dbReference type="Proteomes" id="UP000011746"/>
    </source>
</evidence>
<accession>K2FIG8</accession>
<evidence type="ECO:0000256" key="4">
    <source>
        <dbReference type="ARBA" id="ARBA00022679"/>
    </source>
</evidence>
<comment type="catalytic activity">
    <reaction evidence="8">
        <text>a 2'-deoxyadenosine in DNA + S-adenosyl-L-methionine = an N(6)-methyl-2'-deoxyadenosine in DNA + S-adenosyl-L-homocysteine + H(+)</text>
        <dbReference type="Rhea" id="RHEA:15197"/>
        <dbReference type="Rhea" id="RHEA-COMP:12418"/>
        <dbReference type="Rhea" id="RHEA-COMP:12419"/>
        <dbReference type="ChEBI" id="CHEBI:15378"/>
        <dbReference type="ChEBI" id="CHEBI:57856"/>
        <dbReference type="ChEBI" id="CHEBI:59789"/>
        <dbReference type="ChEBI" id="CHEBI:90615"/>
        <dbReference type="ChEBI" id="CHEBI:90616"/>
        <dbReference type="EC" id="2.1.1.72"/>
    </reaction>
</comment>
<dbReference type="Gene3D" id="3.90.220.20">
    <property type="entry name" value="DNA methylase specificity domains"/>
    <property type="match status" value="1"/>
</dbReference>
<dbReference type="InterPro" id="IPR044946">
    <property type="entry name" value="Restrct_endonuc_typeI_TRD_sf"/>
</dbReference>
<evidence type="ECO:0000259" key="11">
    <source>
        <dbReference type="Pfam" id="PF02384"/>
    </source>
</evidence>
<dbReference type="PANTHER" id="PTHR42933:SF3">
    <property type="entry name" value="TYPE I RESTRICTION ENZYME MJAVIII METHYLASE SUBUNIT"/>
    <property type="match status" value="1"/>
</dbReference>
<dbReference type="SUPFAM" id="SSF116734">
    <property type="entry name" value="DNA methylase specificity domain"/>
    <property type="match status" value="1"/>
</dbReference>
<keyword evidence="3 13" id="KW-0489">Methyltransferase</keyword>
<keyword evidence="6" id="KW-0680">Restriction system</keyword>
<geneLocation type="plasmid" evidence="15">
    <name>psj25</name>
</geneLocation>
<dbReference type="KEGG" id="sje:AAV35_014030"/>
<keyword evidence="14" id="KW-1185">Reference proteome</keyword>
<evidence type="ECO:0000256" key="3">
    <source>
        <dbReference type="ARBA" id="ARBA00022603"/>
    </source>
</evidence>
<evidence type="ECO:0000256" key="6">
    <source>
        <dbReference type="ARBA" id="ARBA00022747"/>
    </source>
</evidence>
<dbReference type="InterPro" id="IPR000055">
    <property type="entry name" value="Restrct_endonuc_typeI_TRD"/>
</dbReference>
<dbReference type="EC" id="2.1.1.72" evidence="2"/>
<dbReference type="GO" id="GO:0009307">
    <property type="term" value="P:DNA restriction-modification system"/>
    <property type="evidence" value="ECO:0007669"/>
    <property type="project" value="UniProtKB-KW"/>
</dbReference>
<evidence type="ECO:0000313" key="15">
    <source>
        <dbReference type="Proteomes" id="UP000092654"/>
    </source>
</evidence>
<dbReference type="Gene3D" id="3.40.50.150">
    <property type="entry name" value="Vaccinia Virus protein VP39"/>
    <property type="match status" value="1"/>
</dbReference>
<comment type="similarity">
    <text evidence="1">Belongs to the type-I restriction system S methylase family.</text>
</comment>
<dbReference type="EMBL" id="CP011363">
    <property type="protein sequence ID" value="AKN01838.1"/>
    <property type="molecule type" value="Genomic_DNA"/>
</dbReference>
<sequence>MTNTEIGKIVEKALLSLSGIENSTKRLEIAMEHFTLLYAEKCSDSLKEEGWSVITRDGYHLKNNLIAVMTKTEETFPELNGVFDKQRVRKMDETVLFAFTSTLRSLSHSSIENIREAVNQLLANVLEGGRMGGELVTPDSVNTLITQLVDVTGGEVYDGTAGVGKLLLEAHAYAARKNEEVEVFAQDINTTMARVGTMHLFIKGVKKSTYKEGDTLTHPQYVTSEGLRRFDYVLMNFPFGFHWHPEKVKNELYGRFLYGIPPKQSGDLAFMLHGLASMKETGRGAFLVPHGALFRGGKEQRIREELIQSDVIEGIIGLPENLFAHTAIPSALILVNRNKDASRRGKIFFMDASHRFQKERRRNYLSEEDIETIVDSFREGRETPGFSIFVSITDIEEGSLAIQRYFDVDDVDSHLGVVTVNSKLFRDSFIPKKELQQVADIYRGLNMPSKSQAKDGGTSYKVIQLTDVQNGEILWDQLQTIQVKDRRKAQQYLIREGDLILSARGSAIKTAEVPEVPEEVILSHNFVGLRPYEGTTSSYLKAYLESPLGLYYLTSIQKGSSVKVISIKDIKSVFVPDPPVETKNQIGQELRKEERKYREAVRQAELDLQEGYKKMYQDMGIGKVFEKTEPSS</sequence>
<evidence type="ECO:0000256" key="7">
    <source>
        <dbReference type="ARBA" id="ARBA00023125"/>
    </source>
</evidence>
<evidence type="ECO:0000256" key="8">
    <source>
        <dbReference type="ARBA" id="ARBA00047942"/>
    </source>
</evidence>
<dbReference type="GO" id="GO:0009007">
    <property type="term" value="F:site-specific DNA-methyltransferase (adenine-specific) activity"/>
    <property type="evidence" value="ECO:0007669"/>
    <property type="project" value="UniProtKB-EC"/>
</dbReference>
<dbReference type="GO" id="GO:0008170">
    <property type="term" value="F:N-methyltransferase activity"/>
    <property type="evidence" value="ECO:0007669"/>
    <property type="project" value="InterPro"/>
</dbReference>
<evidence type="ECO:0000256" key="2">
    <source>
        <dbReference type="ARBA" id="ARBA00011900"/>
    </source>
</evidence>
<evidence type="ECO:0000256" key="9">
    <source>
        <dbReference type="SAM" id="Coils"/>
    </source>
</evidence>
<dbReference type="PRINTS" id="PR00507">
    <property type="entry name" value="N12N6MTFRASE"/>
</dbReference>
<feature type="coiled-coil region" evidence="9">
    <location>
        <begin position="583"/>
        <end position="610"/>
    </location>
</feature>